<dbReference type="OrthoDB" id="10474815at2759"/>
<evidence type="ECO:0000313" key="3">
    <source>
        <dbReference type="Proteomes" id="UP000305883"/>
    </source>
</evidence>
<dbReference type="Gene3D" id="1.10.1280.10">
    <property type="entry name" value="Di-copper center containing domain from catechol oxidase"/>
    <property type="match status" value="1"/>
</dbReference>
<reference evidence="2 3" key="1">
    <citation type="journal article" date="2019" name="Genome Biol. Evol.">
        <title>Genomic Plasticity Mediated by Transposable Elements in the Plant Pathogenic Fungus Colletotrichum higginsianum.</title>
        <authorList>
            <person name="Tsushima A."/>
            <person name="Gan P."/>
            <person name="Kumakura N."/>
            <person name="Narusaka M."/>
            <person name="Takano Y."/>
            <person name="Narusaka Y."/>
            <person name="Shirasu K."/>
        </authorList>
    </citation>
    <scope>NUCLEOTIDE SEQUENCE [LARGE SCALE GENOMIC DNA]</scope>
    <source>
        <strain evidence="2 3">MAFF305635-RFP</strain>
    </source>
</reference>
<comment type="caution">
    <text evidence="2">The sequence shown here is derived from an EMBL/GenBank/DDBJ whole genome shotgun (WGS) entry which is preliminary data.</text>
</comment>
<accession>A0A4T0WAU4</accession>
<evidence type="ECO:0000259" key="1">
    <source>
        <dbReference type="Pfam" id="PF00264"/>
    </source>
</evidence>
<feature type="domain" description="Tyrosinase copper-binding" evidence="1">
    <location>
        <begin position="23"/>
        <end position="139"/>
    </location>
</feature>
<dbReference type="InterPro" id="IPR002227">
    <property type="entry name" value="Tyrosinase_Cu-bd"/>
</dbReference>
<protein>
    <recommendedName>
        <fullName evidence="1">Tyrosinase copper-binding domain-containing protein</fullName>
    </recommendedName>
</protein>
<evidence type="ECO:0000313" key="2">
    <source>
        <dbReference type="EMBL" id="TID02661.1"/>
    </source>
</evidence>
<organism evidence="2 3">
    <name type="scientific">Colletotrichum higginsianum</name>
    <dbReference type="NCBI Taxonomy" id="80884"/>
    <lineage>
        <taxon>Eukaryota</taxon>
        <taxon>Fungi</taxon>
        <taxon>Dikarya</taxon>
        <taxon>Ascomycota</taxon>
        <taxon>Pezizomycotina</taxon>
        <taxon>Sordariomycetes</taxon>
        <taxon>Hypocreomycetidae</taxon>
        <taxon>Glomerellales</taxon>
        <taxon>Glomerellaceae</taxon>
        <taxon>Colletotrichum</taxon>
        <taxon>Colletotrichum destructivum species complex</taxon>
    </lineage>
</organism>
<proteinExistence type="predicted"/>
<dbReference type="InterPro" id="IPR008922">
    <property type="entry name" value="Di-copper_centre_dom_sf"/>
</dbReference>
<dbReference type="GO" id="GO:0016491">
    <property type="term" value="F:oxidoreductase activity"/>
    <property type="evidence" value="ECO:0007669"/>
    <property type="project" value="InterPro"/>
</dbReference>
<gene>
    <name evidence="2" type="ORF">CH35J_004208</name>
</gene>
<dbReference type="AlphaFoldDB" id="A0A4T0WAU4"/>
<dbReference type="EMBL" id="MWPZ01000003">
    <property type="protein sequence ID" value="TID02661.1"/>
    <property type="molecule type" value="Genomic_DNA"/>
</dbReference>
<dbReference type="Proteomes" id="UP000305883">
    <property type="component" value="Unassembled WGS sequence"/>
</dbReference>
<sequence>MPSVSTLATFIYLLPEVTTRRQPDLDGSDGNPVPHEGLVLAKLWNNVAIVLPPGNGGGCVTRSPFSSMTVRLGPQAMISYGNATTSNSATLMEGNPRCLTRDLNAYPLRRWANSGNMINLIRENSAVEKFQAVAQGGIRGTSRLGSWAGTLLGCLLKRWRRGNIIGCIGPGRT</sequence>
<dbReference type="Pfam" id="PF00264">
    <property type="entry name" value="Tyrosinase"/>
    <property type="match status" value="1"/>
</dbReference>
<name>A0A4T0WAU4_9PEZI</name>